<feature type="region of interest" description="Disordered" evidence="2">
    <location>
        <begin position="553"/>
        <end position="585"/>
    </location>
</feature>
<dbReference type="Gene3D" id="3.30.420.10">
    <property type="entry name" value="Ribonuclease H-like superfamily/Ribonuclease H"/>
    <property type="match status" value="1"/>
</dbReference>
<evidence type="ECO:0000313" key="5">
    <source>
        <dbReference type="Proteomes" id="UP001107558"/>
    </source>
</evidence>
<feature type="compositionally biased region" description="Low complexity" evidence="2">
    <location>
        <begin position="553"/>
        <end position="577"/>
    </location>
</feature>
<name>A0A9J6B9I7_POLVA</name>
<dbReference type="GO" id="GO:0003676">
    <property type="term" value="F:nucleic acid binding"/>
    <property type="evidence" value="ECO:0007669"/>
    <property type="project" value="InterPro"/>
</dbReference>
<dbReference type="InterPro" id="IPR001584">
    <property type="entry name" value="Integrase_cat-core"/>
</dbReference>
<reference evidence="4" key="1">
    <citation type="submission" date="2021-03" db="EMBL/GenBank/DDBJ databases">
        <title>Chromosome level genome of the anhydrobiotic midge Polypedilum vanderplanki.</title>
        <authorList>
            <person name="Yoshida Y."/>
            <person name="Kikawada T."/>
            <person name="Gusev O."/>
        </authorList>
    </citation>
    <scope>NUCLEOTIDE SEQUENCE</scope>
    <source>
        <strain evidence="4">NIAS01</strain>
        <tissue evidence="4">Whole body or cell culture</tissue>
    </source>
</reference>
<dbReference type="Pfam" id="PF05380">
    <property type="entry name" value="Peptidase_A17"/>
    <property type="match status" value="1"/>
</dbReference>
<dbReference type="InterPro" id="IPR040676">
    <property type="entry name" value="DUF5641"/>
</dbReference>
<dbReference type="PANTHER" id="PTHR47331">
    <property type="entry name" value="PHD-TYPE DOMAIN-CONTAINING PROTEIN"/>
    <property type="match status" value="1"/>
</dbReference>
<dbReference type="InterPro" id="IPR012337">
    <property type="entry name" value="RNaseH-like_sf"/>
</dbReference>
<sequence>MWSYPGFEILFFKSKIKIKKKKSSSSIAISQDPKLLTAAYSNRSEYYKDDVDAWSEKEQSFYFSIKEQSVQESVIHDAIDQMADVVVERDQLKEENSLLQAKLKRLDELEKQLKELKNSNTDKQNVSNISFGSATSSTFCDPSISAKDILSMIYLKASKKNVSSTTTPTVPVKAKSIVSDDESGGGLTQPDTSCWNSIDMSSLDNTEKIILEQANAQRESTIAQRAMSKAMLLEQQRKNLQKINPFNGDERDWLRYKRDIQRYKDIGKYDDEIMKLCLIKSLEGVAADRVRDLVDAMPFEYTMRVLEETFGDPTRIINKRGEDILALRIKSEFSKEDAINIVTKIQAYFAACKHADIDIANTNHLAMHIFNQLNSDRRERCRKFHREENGNDTKKLIDLETIFKFLEIIMKDLDDKKVKATQVNVTAYVSSGSGRSNGPKPDRYFIKDVSEAKYYGYDTKLLDQNDKKCLMCNNSHFTVEFKKYYAMEKDERSKFVQNKGICRNCIISTSHLARECKLKPSCGLITNGNHCQGKHHVSLHGCGGRYNAGRNNFGRRFNRQNNSSNSQSVPASNASPAQDKADKPTVADEIRNAPSLSQLGNAQNKWQRDILKKNDNSSSLNSFSLLSANTGQGNTIKVFKTKFYANNGKFVVDYSVGDSAAETTLMSEELRQELRLNGVKCPIKLQWADSSSKLIDATRVDLTVCGVQPGAKQLVLQDCYAVRTEDFCLPLRSLNMTLLKKYFPYLKPVQCSSYKDITPKLLIGSHHAAVIESCGKLLEGGPGKPVGLLAKLGWSVYGGCPDVIEAKSVSNIQIGAQRSESALSNEELFEAFSYFNSIENLNVKEIGSKYTENELKAVKIMEEEMRILKNGAFEVPLVWNQDGNIIPRLPNNLPMVLKRQLSHEAKLLKIPEQHHIYNEKFKELIEEGYVRAATIEDLTGDWPNVNYLPMTLVINQDKIPVGYRIVFDAAAKYLQTSLNQNLLKGPDLLVNLYEPLIYSRTKAVAINADIKAMFMQMRMNIRDQQCQRILFRETPNEEMKVFIVTRVLFGPACSPFQSQFCKNVVAETWKDIYPEAAKAIQRFMYMDDLLTAEATTEKVLKIAMNCIEIFDSVRWKLIQFQSNDVEFLKRLPNGSVKQDIIPLMEDNDKSCEAKVLGCMWNTKEDCFQFNFDKNLYFKLVKDCQERPTKRIQSSTIARIFDIMGFLSHLVIRGRILLQRSWQNGIDWDQPITENEHKLWLEWLAELENAAKIKIPRQLCEGKDLFDSSEVEIHAFCDAGAEAYASVVYVVSKHKGKRTSRIVMARAKVTPLRYKSKTKVTEIPRLELFAALSAARLTHMITNCLPGLNLKRYLWSDSEIVLRWINYPNMPLKAYAKSPIEEILNKSDQKEWRHVPTKLNVADIATKFKKIDFGDSNSLWFTGPEFIRHEISYWPPEVELKPKIDEKLEVCVYNIAKVNVIEVEFKSPIKLPKIDDPIANEQQISNLPARIRATWIKIVRATARGLKLYMDGFIPLVKSKKYNDAKTIEIIKAQNFNILTPLDLDRAELFLVRRAQRQNYSEDYETFLMGKSVSNKEMQQLQVFIDDQGVLRIHSRVKLAAARSKYWIPSVRVALKIIQDKCNFCRYLRTRPYAPLMAPLPTCRIDPTQFPFQTTGVDCAGPITVRIYNREKKIWILIFSCTLTRFIQLHILESLHSLKVMEAIALFWSSNGPVQTFISDRGTNFVGAKNFIREEYERTKSELIEVHGQLANELASKYRVEWKLLPAHSPWMGGFYERLIKEVKRSIATVLENRKLSKIELNIALQDACHRINCRPLSHNPISADDEEVLTPHHLARGRPGWPYLPSYKPSEPDPQNDRSVFRRGRLIADEIMRLFVHGYLPVLTKRTKWFKDISSPLRIGDIVLLIEPDKTRRQWKRARVIKLYKAKDRRSRVADVELPCGTIKEGRSIQRLAKLELDTTSNEV</sequence>
<organism evidence="4 5">
    <name type="scientific">Polypedilum vanderplanki</name>
    <name type="common">Sleeping chironomid midge</name>
    <dbReference type="NCBI Taxonomy" id="319348"/>
    <lineage>
        <taxon>Eukaryota</taxon>
        <taxon>Metazoa</taxon>
        <taxon>Ecdysozoa</taxon>
        <taxon>Arthropoda</taxon>
        <taxon>Hexapoda</taxon>
        <taxon>Insecta</taxon>
        <taxon>Pterygota</taxon>
        <taxon>Neoptera</taxon>
        <taxon>Endopterygota</taxon>
        <taxon>Diptera</taxon>
        <taxon>Nematocera</taxon>
        <taxon>Chironomoidea</taxon>
        <taxon>Chironomidae</taxon>
        <taxon>Chironominae</taxon>
        <taxon>Polypedilum</taxon>
        <taxon>Polypedilum</taxon>
    </lineage>
</organism>
<evidence type="ECO:0000259" key="3">
    <source>
        <dbReference type="PROSITE" id="PS50994"/>
    </source>
</evidence>
<evidence type="ECO:0000256" key="1">
    <source>
        <dbReference type="SAM" id="Coils"/>
    </source>
</evidence>
<accession>A0A9J6B9I7</accession>
<dbReference type="GO" id="GO:0071897">
    <property type="term" value="P:DNA biosynthetic process"/>
    <property type="evidence" value="ECO:0007669"/>
    <property type="project" value="UniProtKB-ARBA"/>
</dbReference>
<dbReference type="InterPro" id="IPR043502">
    <property type="entry name" value="DNA/RNA_pol_sf"/>
</dbReference>
<dbReference type="GO" id="GO:0015074">
    <property type="term" value="P:DNA integration"/>
    <property type="evidence" value="ECO:0007669"/>
    <property type="project" value="InterPro"/>
</dbReference>
<dbReference type="GO" id="GO:0042575">
    <property type="term" value="C:DNA polymerase complex"/>
    <property type="evidence" value="ECO:0007669"/>
    <property type="project" value="UniProtKB-ARBA"/>
</dbReference>
<dbReference type="InterPro" id="IPR036397">
    <property type="entry name" value="RNaseH_sf"/>
</dbReference>
<dbReference type="Proteomes" id="UP001107558">
    <property type="component" value="Chromosome 4"/>
</dbReference>
<dbReference type="PROSITE" id="PS50994">
    <property type="entry name" value="INTEGRASE"/>
    <property type="match status" value="1"/>
</dbReference>
<dbReference type="PANTHER" id="PTHR47331:SF4">
    <property type="entry name" value="PEPTIDASE S1 DOMAIN-CONTAINING PROTEIN"/>
    <property type="match status" value="1"/>
</dbReference>
<dbReference type="InterPro" id="IPR008042">
    <property type="entry name" value="Retrotrans_Pao"/>
</dbReference>
<dbReference type="Pfam" id="PF18701">
    <property type="entry name" value="DUF5641"/>
    <property type="match status" value="1"/>
</dbReference>
<keyword evidence="5" id="KW-1185">Reference proteome</keyword>
<gene>
    <name evidence="4" type="ORF">PVAND_014391</name>
</gene>
<evidence type="ECO:0000313" key="4">
    <source>
        <dbReference type="EMBL" id="KAG5666357.1"/>
    </source>
</evidence>
<dbReference type="EMBL" id="JADBJN010000004">
    <property type="protein sequence ID" value="KAG5666357.1"/>
    <property type="molecule type" value="Genomic_DNA"/>
</dbReference>
<dbReference type="OrthoDB" id="7762683at2759"/>
<feature type="coiled-coil region" evidence="1">
    <location>
        <begin position="75"/>
        <end position="126"/>
    </location>
</feature>
<proteinExistence type="predicted"/>
<keyword evidence="1" id="KW-0175">Coiled coil</keyword>
<feature type="domain" description="Integrase catalytic" evidence="3">
    <location>
        <begin position="1646"/>
        <end position="1839"/>
    </location>
</feature>
<dbReference type="SUPFAM" id="SSF53098">
    <property type="entry name" value="Ribonuclease H-like"/>
    <property type="match status" value="1"/>
</dbReference>
<comment type="caution">
    <text evidence="4">The sequence shown here is derived from an EMBL/GenBank/DDBJ whole genome shotgun (WGS) entry which is preliminary data.</text>
</comment>
<protein>
    <recommendedName>
        <fullName evidence="3">Integrase catalytic domain-containing protein</fullName>
    </recommendedName>
</protein>
<dbReference type="SUPFAM" id="SSF56672">
    <property type="entry name" value="DNA/RNA polymerases"/>
    <property type="match status" value="1"/>
</dbReference>
<evidence type="ECO:0000256" key="2">
    <source>
        <dbReference type="SAM" id="MobiDB-lite"/>
    </source>
</evidence>